<feature type="compositionally biased region" description="Polar residues" evidence="1">
    <location>
        <begin position="118"/>
        <end position="127"/>
    </location>
</feature>
<reference evidence="2 4" key="1">
    <citation type="journal article" date="2020" name="Stud. Mycol.">
        <title>101 Dothideomycetes genomes: a test case for predicting lifestyles and emergence of pathogens.</title>
        <authorList>
            <person name="Haridas S."/>
            <person name="Albert R."/>
            <person name="Binder M."/>
            <person name="Bloem J."/>
            <person name="Labutti K."/>
            <person name="Salamov A."/>
            <person name="Andreopoulos B."/>
            <person name="Baker S."/>
            <person name="Barry K."/>
            <person name="Bills G."/>
            <person name="Bluhm B."/>
            <person name="Cannon C."/>
            <person name="Castanera R."/>
            <person name="Culley D."/>
            <person name="Daum C."/>
            <person name="Ezra D."/>
            <person name="Gonzalez J."/>
            <person name="Henrissat B."/>
            <person name="Kuo A."/>
            <person name="Liang C."/>
            <person name="Lipzen A."/>
            <person name="Lutzoni F."/>
            <person name="Magnuson J."/>
            <person name="Mondo S."/>
            <person name="Nolan M."/>
            <person name="Ohm R."/>
            <person name="Pangilinan J."/>
            <person name="Park H.-J."/>
            <person name="Ramirez L."/>
            <person name="Alfaro M."/>
            <person name="Sun H."/>
            <person name="Tritt A."/>
            <person name="Yoshinaga Y."/>
            <person name="Zwiers L.-H."/>
            <person name="Turgeon B."/>
            <person name="Goodwin S."/>
            <person name="Spatafora J."/>
            <person name="Crous P."/>
            <person name="Grigoriev I."/>
        </authorList>
    </citation>
    <scope>NUCLEOTIDE SEQUENCE</scope>
    <source>
        <strain evidence="2 4">CBS 304.34</strain>
    </source>
</reference>
<dbReference type="RefSeq" id="XP_033571057.1">
    <property type="nucleotide sequence ID" value="XM_033726865.1"/>
</dbReference>
<dbReference type="Proteomes" id="UP000504636">
    <property type="component" value="Unplaced"/>
</dbReference>
<evidence type="ECO:0000313" key="2">
    <source>
        <dbReference type="EMBL" id="KAF2804093.1"/>
    </source>
</evidence>
<name>A0A6A6Y6E6_9PEZI</name>
<dbReference type="GeneID" id="54467758"/>
<organism evidence="2">
    <name type="scientific">Mytilinidion resinicola</name>
    <dbReference type="NCBI Taxonomy" id="574789"/>
    <lineage>
        <taxon>Eukaryota</taxon>
        <taxon>Fungi</taxon>
        <taxon>Dikarya</taxon>
        <taxon>Ascomycota</taxon>
        <taxon>Pezizomycotina</taxon>
        <taxon>Dothideomycetes</taxon>
        <taxon>Pleosporomycetidae</taxon>
        <taxon>Mytilinidiales</taxon>
        <taxon>Mytilinidiaceae</taxon>
        <taxon>Mytilinidion</taxon>
    </lineage>
</organism>
<evidence type="ECO:0000313" key="4">
    <source>
        <dbReference type="RefSeq" id="XP_033571057.1"/>
    </source>
</evidence>
<feature type="compositionally biased region" description="Basic and acidic residues" evidence="1">
    <location>
        <begin position="128"/>
        <end position="140"/>
    </location>
</feature>
<evidence type="ECO:0000313" key="3">
    <source>
        <dbReference type="Proteomes" id="UP000504636"/>
    </source>
</evidence>
<proteinExistence type="predicted"/>
<keyword evidence="3" id="KW-1185">Reference proteome</keyword>
<sequence length="172" mass="19618">FPLTTRFPFPSPPALKAFEISSPLQSANLRSLSPSLMENLTQPKSEKRVCFSENTQVSIIPVELDSFANDVPAPEPSDEDCELSERMWRSATEMQRRVDEQRMRSKVQGETSAGKPLPSSNRVMFQKSQEDRNSEIEKSLQDVKALGRKLERKARKWFDNKLFAGRKGDQND</sequence>
<gene>
    <name evidence="2 4" type="ORF">BDZ99DRAFT_546057</name>
</gene>
<feature type="region of interest" description="Disordered" evidence="1">
    <location>
        <begin position="94"/>
        <end position="140"/>
    </location>
</feature>
<feature type="compositionally biased region" description="Basic and acidic residues" evidence="1">
    <location>
        <begin position="94"/>
        <end position="103"/>
    </location>
</feature>
<feature type="non-terminal residue" evidence="2">
    <location>
        <position position="1"/>
    </location>
</feature>
<reference evidence="4" key="2">
    <citation type="submission" date="2020-04" db="EMBL/GenBank/DDBJ databases">
        <authorList>
            <consortium name="NCBI Genome Project"/>
        </authorList>
    </citation>
    <scope>NUCLEOTIDE SEQUENCE</scope>
    <source>
        <strain evidence="4">CBS 304.34</strain>
    </source>
</reference>
<accession>A0A6A6Y6E6</accession>
<reference evidence="4" key="3">
    <citation type="submission" date="2025-04" db="UniProtKB">
        <authorList>
            <consortium name="RefSeq"/>
        </authorList>
    </citation>
    <scope>IDENTIFICATION</scope>
    <source>
        <strain evidence="4">CBS 304.34</strain>
    </source>
</reference>
<protein>
    <submittedName>
        <fullName evidence="2 4">Uncharacterized protein</fullName>
    </submittedName>
</protein>
<dbReference type="EMBL" id="MU003715">
    <property type="protein sequence ID" value="KAF2804093.1"/>
    <property type="molecule type" value="Genomic_DNA"/>
</dbReference>
<dbReference type="AlphaFoldDB" id="A0A6A6Y6E6"/>
<evidence type="ECO:0000256" key="1">
    <source>
        <dbReference type="SAM" id="MobiDB-lite"/>
    </source>
</evidence>